<dbReference type="AlphaFoldDB" id="A0A3M7Q3G9"/>
<comment type="caution">
    <text evidence="2">The sequence shown here is derived from an EMBL/GenBank/DDBJ whole genome shotgun (WGS) entry which is preliminary data.</text>
</comment>
<keyword evidence="1" id="KW-0812">Transmembrane</keyword>
<evidence type="ECO:0000313" key="3">
    <source>
        <dbReference type="Proteomes" id="UP000276133"/>
    </source>
</evidence>
<proteinExistence type="predicted"/>
<sequence>MVISRRHRSNMQQQQQFKNLCIDLISNVLKFKKKKKRNLILNKFCPPLFLSIGFTILGLCVCVNT</sequence>
<gene>
    <name evidence="2" type="ORF">BpHYR1_032709</name>
</gene>
<keyword evidence="1" id="KW-1133">Transmembrane helix</keyword>
<keyword evidence="1" id="KW-0472">Membrane</keyword>
<evidence type="ECO:0000313" key="2">
    <source>
        <dbReference type="EMBL" id="RNA05957.1"/>
    </source>
</evidence>
<keyword evidence="3" id="KW-1185">Reference proteome</keyword>
<protein>
    <recommendedName>
        <fullName evidence="4">Transmembrane protein</fullName>
    </recommendedName>
</protein>
<evidence type="ECO:0000256" key="1">
    <source>
        <dbReference type="SAM" id="Phobius"/>
    </source>
</evidence>
<accession>A0A3M7Q3G9</accession>
<feature type="transmembrane region" description="Helical" evidence="1">
    <location>
        <begin position="40"/>
        <end position="59"/>
    </location>
</feature>
<name>A0A3M7Q3G9_BRAPC</name>
<organism evidence="2 3">
    <name type="scientific">Brachionus plicatilis</name>
    <name type="common">Marine rotifer</name>
    <name type="synonym">Brachionus muelleri</name>
    <dbReference type="NCBI Taxonomy" id="10195"/>
    <lineage>
        <taxon>Eukaryota</taxon>
        <taxon>Metazoa</taxon>
        <taxon>Spiralia</taxon>
        <taxon>Gnathifera</taxon>
        <taxon>Rotifera</taxon>
        <taxon>Eurotatoria</taxon>
        <taxon>Monogononta</taxon>
        <taxon>Pseudotrocha</taxon>
        <taxon>Ploima</taxon>
        <taxon>Brachionidae</taxon>
        <taxon>Brachionus</taxon>
    </lineage>
</organism>
<dbReference type="EMBL" id="REGN01007554">
    <property type="protein sequence ID" value="RNA05957.1"/>
    <property type="molecule type" value="Genomic_DNA"/>
</dbReference>
<dbReference type="Proteomes" id="UP000276133">
    <property type="component" value="Unassembled WGS sequence"/>
</dbReference>
<reference evidence="2 3" key="1">
    <citation type="journal article" date="2018" name="Sci. Rep.">
        <title>Genomic signatures of local adaptation to the degree of environmental predictability in rotifers.</title>
        <authorList>
            <person name="Franch-Gras L."/>
            <person name="Hahn C."/>
            <person name="Garcia-Roger E.M."/>
            <person name="Carmona M.J."/>
            <person name="Serra M."/>
            <person name="Gomez A."/>
        </authorList>
    </citation>
    <scope>NUCLEOTIDE SEQUENCE [LARGE SCALE GENOMIC DNA]</scope>
    <source>
        <strain evidence="2">HYR1</strain>
    </source>
</reference>
<evidence type="ECO:0008006" key="4">
    <source>
        <dbReference type="Google" id="ProtNLM"/>
    </source>
</evidence>